<comment type="subcellular location">
    <subcellularLocation>
        <location evidence="1">Cytoplasm</location>
    </subcellularLocation>
</comment>
<organism evidence="5 6">
    <name type="scientific">Amphilophus citrinellus</name>
    <name type="common">Midas cichlid</name>
    <name type="synonym">Cichlasoma citrinellum</name>
    <dbReference type="NCBI Taxonomy" id="61819"/>
    <lineage>
        <taxon>Eukaryota</taxon>
        <taxon>Metazoa</taxon>
        <taxon>Chordata</taxon>
        <taxon>Craniata</taxon>
        <taxon>Vertebrata</taxon>
        <taxon>Euteleostomi</taxon>
        <taxon>Actinopterygii</taxon>
        <taxon>Neopterygii</taxon>
        <taxon>Teleostei</taxon>
        <taxon>Neoteleostei</taxon>
        <taxon>Acanthomorphata</taxon>
        <taxon>Ovalentaria</taxon>
        <taxon>Cichlomorphae</taxon>
        <taxon>Cichliformes</taxon>
        <taxon>Cichlidae</taxon>
        <taxon>New World cichlids</taxon>
        <taxon>Cichlasomatinae</taxon>
        <taxon>Heroini</taxon>
        <taxon>Amphilophus</taxon>
    </lineage>
</organism>
<dbReference type="PANTHER" id="PTHR16308">
    <property type="entry name" value="UBIQUITIN ASSOCIATED PROTEIN 2-LIKE/LINGERER"/>
    <property type="match status" value="1"/>
</dbReference>
<keyword evidence="2" id="KW-0963">Cytoplasm</keyword>
<evidence type="ECO:0000256" key="3">
    <source>
        <dbReference type="ARBA" id="ARBA00022553"/>
    </source>
</evidence>
<evidence type="ECO:0000313" key="6">
    <source>
        <dbReference type="Proteomes" id="UP000261340"/>
    </source>
</evidence>
<name>A0A3Q0R068_AMPCI</name>
<keyword evidence="6" id="KW-1185">Reference proteome</keyword>
<proteinExistence type="predicted"/>
<dbReference type="GO" id="GO:0005737">
    <property type="term" value="C:cytoplasm"/>
    <property type="evidence" value="ECO:0007669"/>
    <property type="project" value="UniProtKB-SubCell"/>
</dbReference>
<reference evidence="5" key="2">
    <citation type="submission" date="2025-09" db="UniProtKB">
        <authorList>
            <consortium name="Ensembl"/>
        </authorList>
    </citation>
    <scope>IDENTIFICATION</scope>
</reference>
<dbReference type="STRING" id="61819.ENSACIP00000003473"/>
<evidence type="ECO:0000256" key="1">
    <source>
        <dbReference type="ARBA" id="ARBA00004496"/>
    </source>
</evidence>
<protein>
    <submittedName>
        <fullName evidence="5">Uncharacterized protein</fullName>
    </submittedName>
</protein>
<dbReference type="Ensembl" id="ENSACIT00000003588.1">
    <property type="protein sequence ID" value="ENSACIP00000003473.1"/>
    <property type="gene ID" value="ENSACIG00000002764.1"/>
</dbReference>
<dbReference type="InterPro" id="IPR009060">
    <property type="entry name" value="UBA-like_sf"/>
</dbReference>
<evidence type="ECO:0000256" key="2">
    <source>
        <dbReference type="ARBA" id="ARBA00022490"/>
    </source>
</evidence>
<keyword evidence="3" id="KW-0597">Phosphoprotein</keyword>
<evidence type="ECO:0000313" key="5">
    <source>
        <dbReference type="Ensembl" id="ENSACIP00000003473.1"/>
    </source>
</evidence>
<evidence type="ECO:0000256" key="4">
    <source>
        <dbReference type="SAM" id="MobiDB-lite"/>
    </source>
</evidence>
<sequence length="56" mass="6343">MMTSVVSNQARGTRDKTLPTTTQTTQKQIQATAEQIRLAQVIYDKNDADFEDKVKQ</sequence>
<feature type="region of interest" description="Disordered" evidence="4">
    <location>
        <begin position="1"/>
        <end position="26"/>
    </location>
</feature>
<dbReference type="Proteomes" id="UP000261340">
    <property type="component" value="Unplaced"/>
</dbReference>
<dbReference type="InterPro" id="IPR051833">
    <property type="entry name" value="TC-DDR_regulator"/>
</dbReference>
<dbReference type="GO" id="GO:0005634">
    <property type="term" value="C:nucleus"/>
    <property type="evidence" value="ECO:0007669"/>
    <property type="project" value="TreeGrafter"/>
</dbReference>
<dbReference type="AlphaFoldDB" id="A0A3Q0R068"/>
<reference evidence="5" key="1">
    <citation type="submission" date="2025-08" db="UniProtKB">
        <authorList>
            <consortium name="Ensembl"/>
        </authorList>
    </citation>
    <scope>IDENTIFICATION</scope>
</reference>
<dbReference type="SUPFAM" id="SSF46934">
    <property type="entry name" value="UBA-like"/>
    <property type="match status" value="1"/>
</dbReference>
<accession>A0A3Q0R068</accession>
<dbReference type="Gene3D" id="1.10.8.10">
    <property type="entry name" value="DNA helicase RuvA subunit, C-terminal domain"/>
    <property type="match status" value="1"/>
</dbReference>
<feature type="compositionally biased region" description="Polar residues" evidence="4">
    <location>
        <begin position="1"/>
        <end position="11"/>
    </location>
</feature>
<dbReference type="PANTHER" id="PTHR16308:SF20">
    <property type="entry name" value="UBIQUITIN ASSOCIATED PROTEIN 2B ISOFORM X1"/>
    <property type="match status" value="1"/>
</dbReference>